<dbReference type="EMBL" id="FNOM01000006">
    <property type="protein sequence ID" value="SDX20065.1"/>
    <property type="molecule type" value="Genomic_DNA"/>
</dbReference>
<evidence type="ECO:0008006" key="4">
    <source>
        <dbReference type="Google" id="ProtNLM"/>
    </source>
</evidence>
<dbReference type="RefSeq" id="WP_143033509.1">
    <property type="nucleotide sequence ID" value="NZ_CP061498.1"/>
</dbReference>
<dbReference type="Proteomes" id="UP000198539">
    <property type="component" value="Unassembled WGS sequence"/>
</dbReference>
<feature type="chain" id="PRO_5011690675" description="NADH dehydrogenase subunit E" evidence="1">
    <location>
        <begin position="22"/>
        <end position="144"/>
    </location>
</feature>
<evidence type="ECO:0000256" key="1">
    <source>
        <dbReference type="SAM" id="SignalP"/>
    </source>
</evidence>
<protein>
    <recommendedName>
        <fullName evidence="4">NADH dehydrogenase subunit E</fullName>
    </recommendedName>
</protein>
<dbReference type="Pfam" id="PF17267">
    <property type="entry name" value="DUF5333"/>
    <property type="match status" value="1"/>
</dbReference>
<keyword evidence="1" id="KW-0732">Signal</keyword>
<keyword evidence="3" id="KW-1185">Reference proteome</keyword>
<sequence>MMRGARHIALVLALVAMPAAAMPAAASQAAVNDALRGNPSIYNGLFAIAVADQVRKKCDSISPRMVSAFLFARSLQAEAREMGFSDDEIDAFLDSDAEKDRLRASVTRYFAQNGVVESDPETYCALGRTEIARASQAGVLLRAR</sequence>
<feature type="signal peptide" evidence="1">
    <location>
        <begin position="1"/>
        <end position="21"/>
    </location>
</feature>
<reference evidence="2 3" key="1">
    <citation type="submission" date="2016-10" db="EMBL/GenBank/DDBJ databases">
        <authorList>
            <person name="de Groot N.N."/>
        </authorList>
    </citation>
    <scope>NUCLEOTIDE SEQUENCE [LARGE SCALE GENOMIC DNA]</scope>
    <source>
        <strain evidence="2 3">CGMCC 1.8894</strain>
    </source>
</reference>
<organism evidence="2 3">
    <name type="scientific">Roseicitreum antarcticum</name>
    <dbReference type="NCBI Taxonomy" id="564137"/>
    <lineage>
        <taxon>Bacteria</taxon>
        <taxon>Pseudomonadati</taxon>
        <taxon>Pseudomonadota</taxon>
        <taxon>Alphaproteobacteria</taxon>
        <taxon>Rhodobacterales</taxon>
        <taxon>Paracoccaceae</taxon>
        <taxon>Roseicitreum</taxon>
    </lineage>
</organism>
<dbReference type="STRING" id="564137.SAMN04488238_10643"/>
<dbReference type="InterPro" id="IPR020349">
    <property type="entry name" value="Uncharacterised_14.7kDa"/>
</dbReference>
<dbReference type="OrthoDB" id="7658992at2"/>
<name>A0A1H2ZRW1_9RHOB</name>
<gene>
    <name evidence="2" type="ORF">SAMN04488238_10643</name>
</gene>
<evidence type="ECO:0000313" key="2">
    <source>
        <dbReference type="EMBL" id="SDX20065.1"/>
    </source>
</evidence>
<accession>A0A1H2ZRW1</accession>
<evidence type="ECO:0000313" key="3">
    <source>
        <dbReference type="Proteomes" id="UP000198539"/>
    </source>
</evidence>
<proteinExistence type="predicted"/>
<dbReference type="AlphaFoldDB" id="A0A1H2ZRW1"/>